<reference evidence="2 3" key="1">
    <citation type="submission" date="2021-06" db="EMBL/GenBank/DDBJ databases">
        <authorList>
            <person name="Kallberg Y."/>
            <person name="Tangrot J."/>
            <person name="Rosling A."/>
        </authorList>
    </citation>
    <scope>NUCLEOTIDE SEQUENCE [LARGE SCALE GENOMIC DNA]</scope>
    <source>
        <strain evidence="2 3">120-4 pot B 10/14</strain>
    </source>
</reference>
<evidence type="ECO:0000313" key="2">
    <source>
        <dbReference type="EMBL" id="CAG8843395.1"/>
    </source>
</evidence>
<keyword evidence="3" id="KW-1185">Reference proteome</keyword>
<name>A0ABN7WXV7_GIGMA</name>
<dbReference type="EMBL" id="CAJVQB010072283">
    <property type="protein sequence ID" value="CAG8843395.1"/>
    <property type="molecule type" value="Genomic_DNA"/>
</dbReference>
<dbReference type="Proteomes" id="UP000789901">
    <property type="component" value="Unassembled WGS sequence"/>
</dbReference>
<evidence type="ECO:0000313" key="3">
    <source>
        <dbReference type="Proteomes" id="UP000789901"/>
    </source>
</evidence>
<evidence type="ECO:0000256" key="1">
    <source>
        <dbReference type="SAM" id="SignalP"/>
    </source>
</evidence>
<comment type="caution">
    <text evidence="2">The sequence shown here is derived from an EMBL/GenBank/DDBJ whole genome shotgun (WGS) entry which is preliminary data.</text>
</comment>
<proteinExistence type="predicted"/>
<feature type="signal peptide" evidence="1">
    <location>
        <begin position="1"/>
        <end position="19"/>
    </location>
</feature>
<keyword evidence="1" id="KW-0732">Signal</keyword>
<organism evidence="2 3">
    <name type="scientific">Gigaspora margarita</name>
    <dbReference type="NCBI Taxonomy" id="4874"/>
    <lineage>
        <taxon>Eukaryota</taxon>
        <taxon>Fungi</taxon>
        <taxon>Fungi incertae sedis</taxon>
        <taxon>Mucoromycota</taxon>
        <taxon>Glomeromycotina</taxon>
        <taxon>Glomeromycetes</taxon>
        <taxon>Diversisporales</taxon>
        <taxon>Gigasporaceae</taxon>
        <taxon>Gigaspora</taxon>
    </lineage>
</organism>
<accession>A0ABN7WXV7</accession>
<feature type="non-terminal residue" evidence="2">
    <location>
        <position position="48"/>
    </location>
</feature>
<sequence>MKFITVLVIITLSVYLINALPANLTKGQETTIVPHEHVEHKKLEKRFL</sequence>
<protein>
    <submittedName>
        <fullName evidence="2">12160_t:CDS:1</fullName>
    </submittedName>
</protein>
<gene>
    <name evidence="2" type="ORF">GMARGA_LOCUS36519</name>
</gene>
<feature type="chain" id="PRO_5047003051" evidence="1">
    <location>
        <begin position="20"/>
        <end position="48"/>
    </location>
</feature>